<dbReference type="GO" id="GO:0005524">
    <property type="term" value="F:ATP binding"/>
    <property type="evidence" value="ECO:0007669"/>
    <property type="project" value="UniProtKB-UniRule"/>
</dbReference>
<keyword evidence="1" id="KW-0547">Nucleotide-binding</keyword>
<gene>
    <name evidence="3" type="ORF">MAR_ORF084</name>
</gene>
<feature type="domain" description="Protein kinase" evidence="2">
    <location>
        <begin position="83"/>
        <end position="345"/>
    </location>
</feature>
<organism evidence="3 4">
    <name type="scientific">Marseillevirus marseillevirus</name>
    <name type="common">GBM</name>
    <dbReference type="NCBI Taxonomy" id="694581"/>
    <lineage>
        <taxon>Viruses</taxon>
        <taxon>Varidnaviria</taxon>
        <taxon>Bamfordvirae</taxon>
        <taxon>Nucleocytoviricota</taxon>
        <taxon>Megaviricetes</taxon>
        <taxon>Pimascovirales</taxon>
        <taxon>Pimascovirales incertae sedis</taxon>
        <taxon>Marseilleviridae</taxon>
        <taxon>Marseillevirus</taxon>
        <taxon>Marseillevirus massiliense</taxon>
    </lineage>
</organism>
<dbReference type="EMBL" id="GU071086">
    <property type="protein sequence ID" value="ADB03869.1"/>
    <property type="molecule type" value="Genomic_DNA"/>
</dbReference>
<dbReference type="KEGG" id="vg:8746321"/>
<dbReference type="Gene3D" id="1.10.510.10">
    <property type="entry name" value="Transferase(Phosphotransferase) domain 1"/>
    <property type="match status" value="1"/>
</dbReference>
<dbReference type="PROSITE" id="PS00109">
    <property type="entry name" value="PROTEIN_KINASE_TYR"/>
    <property type="match status" value="1"/>
</dbReference>
<keyword evidence="3" id="KW-0808">Transferase</keyword>
<dbReference type="OrthoDB" id="18267at10239"/>
<name>D2XA92_GBMV</name>
<accession>D2XA92</accession>
<dbReference type="Proteomes" id="UP000029780">
    <property type="component" value="Segment"/>
</dbReference>
<dbReference type="PROSITE" id="PS50011">
    <property type="entry name" value="PROTEIN_KINASE_DOM"/>
    <property type="match status" value="1"/>
</dbReference>
<evidence type="ECO:0000313" key="3">
    <source>
        <dbReference type="EMBL" id="ADB03869.1"/>
    </source>
</evidence>
<evidence type="ECO:0000256" key="1">
    <source>
        <dbReference type="PROSITE-ProRule" id="PRU10141"/>
    </source>
</evidence>
<keyword evidence="3" id="KW-0723">Serine/threonine-protein kinase</keyword>
<dbReference type="GeneID" id="8746321"/>
<keyword evidence="4" id="KW-1185">Reference proteome</keyword>
<organismHost>
    <name type="scientific">Acanthamoeba</name>
    <dbReference type="NCBI Taxonomy" id="5754"/>
</organismHost>
<dbReference type="SUPFAM" id="SSF56112">
    <property type="entry name" value="Protein kinase-like (PK-like)"/>
    <property type="match status" value="1"/>
</dbReference>
<dbReference type="InterPro" id="IPR017441">
    <property type="entry name" value="Protein_kinase_ATP_BS"/>
</dbReference>
<dbReference type="PANTHER" id="PTHR44167:SF30">
    <property type="entry name" value="PHOSPHORYLASE KINASE"/>
    <property type="match status" value="1"/>
</dbReference>
<feature type="binding site" evidence="1">
    <location>
        <position position="110"/>
    </location>
    <ligand>
        <name>ATP</name>
        <dbReference type="ChEBI" id="CHEBI:30616"/>
    </ligand>
</feature>
<protein>
    <submittedName>
        <fullName evidence="3">Serine/threonine protein kinase</fullName>
    </submittedName>
</protein>
<keyword evidence="1" id="KW-0067">ATP-binding</keyword>
<evidence type="ECO:0000259" key="2">
    <source>
        <dbReference type="PROSITE" id="PS50011"/>
    </source>
</evidence>
<dbReference type="SMART" id="SM00220">
    <property type="entry name" value="S_TKc"/>
    <property type="match status" value="1"/>
</dbReference>
<keyword evidence="3" id="KW-0418">Kinase</keyword>
<reference evidence="3 4" key="1">
    <citation type="journal article" date="2009" name="Proc. Natl. Acad. Sci. U.S.A.">
        <title>Giant Marseillevirus highlights the role of amoebae as a melting pot in emergence of chimeric microorganisms.</title>
        <authorList>
            <person name="Boyer M."/>
            <person name="Yutin N."/>
            <person name="Pagnier I."/>
            <person name="Barrassi L."/>
            <person name="Fournous G."/>
            <person name="Espinosa L."/>
            <person name="Robert C."/>
            <person name="Azza S."/>
            <person name="Sun S."/>
            <person name="Rossmann M.G."/>
            <person name="Suzan-Monti M."/>
            <person name="La Scola B."/>
            <person name="Koonin E.V."/>
            <person name="Raoult D."/>
        </authorList>
    </citation>
    <scope>NUCLEOTIDE SEQUENCE [LARGE SCALE GENOMIC DNA]</scope>
    <source>
        <strain evidence="3 4">T19</strain>
    </source>
</reference>
<dbReference type="Pfam" id="PF00069">
    <property type="entry name" value="Pkinase"/>
    <property type="match status" value="1"/>
</dbReference>
<dbReference type="RefSeq" id="YP_003406831.1">
    <property type="nucleotide sequence ID" value="NC_013756.1"/>
</dbReference>
<sequence length="345" mass="39207">MRNPNSVEIKPHKEPLEKFSISWGKVLQKMGKWRDSEDAEARANLLAEFCKDSFARDSEDPGLSEALQHYDFEWFKFRSLSDLTMVSELGKGTFGHVYKVFSGERHFALKLFDVGITEKGNGDSMGIGGLLDFHFGRYEARCMLDLTLQKKGNLPLPKFYDFGFTAVGGKVRTYILMEYLEGETLWQMTKNGKRVGDIEKLSEGIFSAVFYLHLRGYSHSDISPANIFVTSSEEVKLIDLGSACDVNVTVFEFLSSVNPPENFAKPPEHISMLDQFRNDLWCAAYCVVYAFGKRKGLRNFPQPKRESFSEFLDDLALSMEEIQGETLPSTALRALSINPEERRSF</sequence>
<dbReference type="PROSITE" id="PS00107">
    <property type="entry name" value="PROTEIN_KINASE_ATP"/>
    <property type="match status" value="1"/>
</dbReference>
<dbReference type="PANTHER" id="PTHR44167">
    <property type="entry name" value="OVARIAN-SPECIFIC SERINE/THREONINE-PROTEIN KINASE LOK-RELATED"/>
    <property type="match status" value="1"/>
</dbReference>
<dbReference type="InterPro" id="IPR008266">
    <property type="entry name" value="Tyr_kinase_AS"/>
</dbReference>
<proteinExistence type="predicted"/>
<dbReference type="InterPro" id="IPR011009">
    <property type="entry name" value="Kinase-like_dom_sf"/>
</dbReference>
<dbReference type="GO" id="GO:0004674">
    <property type="term" value="F:protein serine/threonine kinase activity"/>
    <property type="evidence" value="ECO:0007669"/>
    <property type="project" value="UniProtKB-KW"/>
</dbReference>
<dbReference type="InterPro" id="IPR000719">
    <property type="entry name" value="Prot_kinase_dom"/>
</dbReference>
<evidence type="ECO:0000313" key="4">
    <source>
        <dbReference type="Proteomes" id="UP000029780"/>
    </source>
</evidence>